<comment type="caution">
    <text evidence="1">The sequence shown here is derived from an EMBL/GenBank/DDBJ whole genome shotgun (WGS) entry which is preliminary data.</text>
</comment>
<protein>
    <submittedName>
        <fullName evidence="1">Uncharacterized protein</fullName>
    </submittedName>
</protein>
<evidence type="ECO:0000313" key="2">
    <source>
        <dbReference type="Proteomes" id="UP001160390"/>
    </source>
</evidence>
<accession>A0AA35VE68</accession>
<reference evidence="1" key="1">
    <citation type="submission" date="2023-01" db="EMBL/GenBank/DDBJ databases">
        <authorList>
            <person name="Piombo E."/>
        </authorList>
    </citation>
    <scope>NUCLEOTIDE SEQUENCE</scope>
</reference>
<proteinExistence type="predicted"/>
<dbReference type="EMBL" id="CABFNP030001353">
    <property type="protein sequence ID" value="CAI6100932.1"/>
    <property type="molecule type" value="Genomic_DNA"/>
</dbReference>
<gene>
    <name evidence="1" type="ORF">CCHLO57077_00006949</name>
</gene>
<name>A0AA35VE68_9HYPO</name>
<dbReference type="AlphaFoldDB" id="A0AA35VE68"/>
<organism evidence="1 2">
    <name type="scientific">Clonostachys chloroleuca</name>
    <dbReference type="NCBI Taxonomy" id="1926264"/>
    <lineage>
        <taxon>Eukaryota</taxon>
        <taxon>Fungi</taxon>
        <taxon>Dikarya</taxon>
        <taxon>Ascomycota</taxon>
        <taxon>Pezizomycotina</taxon>
        <taxon>Sordariomycetes</taxon>
        <taxon>Hypocreomycetidae</taxon>
        <taxon>Hypocreales</taxon>
        <taxon>Bionectriaceae</taxon>
        <taxon>Clonostachys</taxon>
    </lineage>
</organism>
<keyword evidence="2" id="KW-1185">Reference proteome</keyword>
<evidence type="ECO:0000313" key="1">
    <source>
        <dbReference type="EMBL" id="CAI6100932.1"/>
    </source>
</evidence>
<sequence>MFLPQEVIDNIVFSLLTTVYQSEDRAASTQWIDGRVFRTNTCRDKLGIGHRTAFDLQAVCNMRLVPLAWYYSATKLLERHMSWHLDLDSDYSLAKRRQLCVDEVGVGNLLPTRNIVRSLRIPPIKTSMAPDRIRYEEIDRRPTEEELLQWPKDSAAAYQRFARACISDVNGEKARLRSMTMALVCNILRRFLESLVHIESLDIAFPEANVFWDDQCAESYIIDVIRGLSREIRHGLRTEAFVCLQDLRVSLPGTYSVKSCLSPE</sequence>
<dbReference type="Proteomes" id="UP001160390">
    <property type="component" value="Unassembled WGS sequence"/>
</dbReference>